<keyword evidence="2" id="KW-0732">Signal</keyword>
<dbReference type="Proteomes" id="UP000759537">
    <property type="component" value="Unassembled WGS sequence"/>
</dbReference>
<comment type="caution">
    <text evidence="3">The sequence shown here is derived from an EMBL/GenBank/DDBJ whole genome shotgun (WGS) entry which is preliminary data.</text>
</comment>
<reference evidence="3" key="1">
    <citation type="submission" date="2019-10" db="EMBL/GenBank/DDBJ databases">
        <authorList>
            <consortium name="DOE Joint Genome Institute"/>
            <person name="Kuo A."/>
            <person name="Miyauchi S."/>
            <person name="Kiss E."/>
            <person name="Drula E."/>
            <person name="Kohler A."/>
            <person name="Sanchez-Garcia M."/>
            <person name="Andreopoulos B."/>
            <person name="Barry K.W."/>
            <person name="Bonito G."/>
            <person name="Buee M."/>
            <person name="Carver A."/>
            <person name="Chen C."/>
            <person name="Cichocki N."/>
            <person name="Clum A."/>
            <person name="Culley D."/>
            <person name="Crous P.W."/>
            <person name="Fauchery L."/>
            <person name="Girlanda M."/>
            <person name="Hayes R."/>
            <person name="Keri Z."/>
            <person name="LaButti K."/>
            <person name="Lipzen A."/>
            <person name="Lombard V."/>
            <person name="Magnuson J."/>
            <person name="Maillard F."/>
            <person name="Morin E."/>
            <person name="Murat C."/>
            <person name="Nolan M."/>
            <person name="Ohm R."/>
            <person name="Pangilinan J."/>
            <person name="Pereira M."/>
            <person name="Perotto S."/>
            <person name="Peter M."/>
            <person name="Riley R."/>
            <person name="Sitrit Y."/>
            <person name="Stielow B."/>
            <person name="Szollosi G."/>
            <person name="Zifcakova L."/>
            <person name="Stursova M."/>
            <person name="Spatafora J.W."/>
            <person name="Tedersoo L."/>
            <person name="Vaario L.-M."/>
            <person name="Yamada A."/>
            <person name="Yan M."/>
            <person name="Wang P."/>
            <person name="Xu J."/>
            <person name="Bruns T."/>
            <person name="Baldrian P."/>
            <person name="Vilgalys R."/>
            <person name="Henrissat B."/>
            <person name="Grigoriev I.V."/>
            <person name="Hibbett D."/>
            <person name="Nagy L.G."/>
            <person name="Martin F.M."/>
        </authorList>
    </citation>
    <scope>NUCLEOTIDE SEQUENCE</scope>
    <source>
        <strain evidence="3">Prilba</strain>
    </source>
</reference>
<reference evidence="3" key="2">
    <citation type="journal article" date="2020" name="Nat. Commun.">
        <title>Large-scale genome sequencing of mycorrhizal fungi provides insights into the early evolution of symbiotic traits.</title>
        <authorList>
            <person name="Miyauchi S."/>
            <person name="Kiss E."/>
            <person name="Kuo A."/>
            <person name="Drula E."/>
            <person name="Kohler A."/>
            <person name="Sanchez-Garcia M."/>
            <person name="Morin E."/>
            <person name="Andreopoulos B."/>
            <person name="Barry K.W."/>
            <person name="Bonito G."/>
            <person name="Buee M."/>
            <person name="Carver A."/>
            <person name="Chen C."/>
            <person name="Cichocki N."/>
            <person name="Clum A."/>
            <person name="Culley D."/>
            <person name="Crous P.W."/>
            <person name="Fauchery L."/>
            <person name="Girlanda M."/>
            <person name="Hayes R.D."/>
            <person name="Keri Z."/>
            <person name="LaButti K."/>
            <person name="Lipzen A."/>
            <person name="Lombard V."/>
            <person name="Magnuson J."/>
            <person name="Maillard F."/>
            <person name="Murat C."/>
            <person name="Nolan M."/>
            <person name="Ohm R.A."/>
            <person name="Pangilinan J."/>
            <person name="Pereira M.F."/>
            <person name="Perotto S."/>
            <person name="Peter M."/>
            <person name="Pfister S."/>
            <person name="Riley R."/>
            <person name="Sitrit Y."/>
            <person name="Stielow J.B."/>
            <person name="Szollosi G."/>
            <person name="Zifcakova L."/>
            <person name="Stursova M."/>
            <person name="Spatafora J.W."/>
            <person name="Tedersoo L."/>
            <person name="Vaario L.M."/>
            <person name="Yamada A."/>
            <person name="Yan M."/>
            <person name="Wang P."/>
            <person name="Xu J."/>
            <person name="Bruns T."/>
            <person name="Baldrian P."/>
            <person name="Vilgalys R."/>
            <person name="Dunand C."/>
            <person name="Henrissat B."/>
            <person name="Grigoriev I.V."/>
            <person name="Hibbett D."/>
            <person name="Nagy L.G."/>
            <person name="Martin F.M."/>
        </authorList>
    </citation>
    <scope>NUCLEOTIDE SEQUENCE</scope>
    <source>
        <strain evidence="3">Prilba</strain>
    </source>
</reference>
<evidence type="ECO:0000313" key="4">
    <source>
        <dbReference type="Proteomes" id="UP000759537"/>
    </source>
</evidence>
<feature type="compositionally biased region" description="Low complexity" evidence="1">
    <location>
        <begin position="122"/>
        <end position="135"/>
    </location>
</feature>
<accession>A0A9P5T9I5</accession>
<feature type="chain" id="PRO_5040340520" evidence="2">
    <location>
        <begin position="23"/>
        <end position="205"/>
    </location>
</feature>
<protein>
    <submittedName>
        <fullName evidence="3">Uncharacterized protein</fullName>
    </submittedName>
</protein>
<gene>
    <name evidence="3" type="ORF">DFH94DRAFT_737364</name>
</gene>
<sequence>MRLPSSSSLLLASLAISSSSSSLSALAAPTGECPEDSSSPAPVSHGSDDTMAQPNNHLQSRGPVVDGVRKILDQLLDTVGNIAPLNARAGPLDAVTHLIPKPRAEETEEGGTDAAPEDSSTQPPQSEPQASAPSPAAAPAPPAAPAAPVKPPAPVPAIPAPVAGLPVQPPVPGGLPVRRDPGVVPDNLLSPILPNGPPNTPVSRP</sequence>
<feature type="signal peptide" evidence="2">
    <location>
        <begin position="1"/>
        <end position="22"/>
    </location>
</feature>
<feature type="region of interest" description="Disordered" evidence="1">
    <location>
        <begin position="84"/>
        <end position="205"/>
    </location>
</feature>
<evidence type="ECO:0000256" key="2">
    <source>
        <dbReference type="SAM" id="SignalP"/>
    </source>
</evidence>
<dbReference type="OrthoDB" id="10599710at2759"/>
<feature type="compositionally biased region" description="Pro residues" evidence="1">
    <location>
        <begin position="136"/>
        <end position="159"/>
    </location>
</feature>
<organism evidence="3 4">
    <name type="scientific">Russula ochroleuca</name>
    <dbReference type="NCBI Taxonomy" id="152965"/>
    <lineage>
        <taxon>Eukaryota</taxon>
        <taxon>Fungi</taxon>
        <taxon>Dikarya</taxon>
        <taxon>Basidiomycota</taxon>
        <taxon>Agaricomycotina</taxon>
        <taxon>Agaricomycetes</taxon>
        <taxon>Russulales</taxon>
        <taxon>Russulaceae</taxon>
        <taxon>Russula</taxon>
    </lineage>
</organism>
<evidence type="ECO:0000313" key="3">
    <source>
        <dbReference type="EMBL" id="KAF8481011.1"/>
    </source>
</evidence>
<name>A0A9P5T9I5_9AGAM</name>
<feature type="compositionally biased region" description="Polar residues" evidence="1">
    <location>
        <begin position="50"/>
        <end position="59"/>
    </location>
</feature>
<evidence type="ECO:0000256" key="1">
    <source>
        <dbReference type="SAM" id="MobiDB-lite"/>
    </source>
</evidence>
<dbReference type="EMBL" id="WHVB01000007">
    <property type="protein sequence ID" value="KAF8481011.1"/>
    <property type="molecule type" value="Genomic_DNA"/>
</dbReference>
<feature type="compositionally biased region" description="Pro residues" evidence="1">
    <location>
        <begin position="194"/>
        <end position="205"/>
    </location>
</feature>
<proteinExistence type="predicted"/>
<feature type="region of interest" description="Disordered" evidence="1">
    <location>
        <begin position="21"/>
        <end position="63"/>
    </location>
</feature>
<dbReference type="AlphaFoldDB" id="A0A9P5T9I5"/>
<keyword evidence="4" id="KW-1185">Reference proteome</keyword>